<organism evidence="2 3">
    <name type="scientific">Pangasianodon hypophthalmus</name>
    <name type="common">Striped catfish</name>
    <name type="synonym">Helicophagus hypophthalmus</name>
    <dbReference type="NCBI Taxonomy" id="310915"/>
    <lineage>
        <taxon>Eukaryota</taxon>
        <taxon>Metazoa</taxon>
        <taxon>Chordata</taxon>
        <taxon>Craniata</taxon>
        <taxon>Vertebrata</taxon>
        <taxon>Euteleostomi</taxon>
        <taxon>Actinopterygii</taxon>
        <taxon>Neopterygii</taxon>
        <taxon>Teleostei</taxon>
        <taxon>Ostariophysi</taxon>
        <taxon>Siluriformes</taxon>
        <taxon>Pangasiidae</taxon>
        <taxon>Pangasianodon</taxon>
    </lineage>
</organism>
<sequence length="147" mass="16143">MKASEAPNQSRCAAKMESDSSCGGKRHYLKTITGAIPFVFSIASVAFCILLGIQSSDLKNRMLDLESSNGERLSHPFAEVSIDEFNSMVQERVDEVLAQHSYEHFARIRTAREVSPDCNCPPGNAHLLTNSIICSRSFSGVDEQCSI</sequence>
<reference evidence="2 3" key="1">
    <citation type="submission" date="2019-06" db="EMBL/GenBank/DDBJ databases">
        <title>A chromosome-scale genome assembly of the striped catfish, Pangasianodon hypophthalmus.</title>
        <authorList>
            <person name="Wen M."/>
            <person name="Zahm M."/>
            <person name="Roques C."/>
            <person name="Cabau C."/>
            <person name="Klopp C."/>
            <person name="Donnadieu C."/>
            <person name="Jouanno E."/>
            <person name="Avarre J.-C."/>
            <person name="Campet M."/>
            <person name="Ha T.T.T."/>
            <person name="Dugue R."/>
            <person name="Lampietro C."/>
            <person name="Louis A."/>
            <person name="Herpin A."/>
            <person name="Echchiki A."/>
            <person name="Berthelot C."/>
            <person name="Parey E."/>
            <person name="Roest-Crollius H."/>
            <person name="Braasch I."/>
            <person name="Postlethwait J."/>
            <person name="Bobe J."/>
            <person name="Montfort J."/>
            <person name="Bouchez O."/>
            <person name="Begum T."/>
            <person name="Schartl M."/>
            <person name="Guiguen Y."/>
        </authorList>
    </citation>
    <scope>NUCLEOTIDE SEQUENCE [LARGE SCALE GENOMIC DNA]</scope>
    <source>
        <strain evidence="2 3">Indonesia</strain>
        <tissue evidence="2">Blood</tissue>
    </source>
</reference>
<gene>
    <name evidence="2" type="ORF">PHYPO_G00194880</name>
</gene>
<evidence type="ECO:0000256" key="1">
    <source>
        <dbReference type="SAM" id="Phobius"/>
    </source>
</evidence>
<evidence type="ECO:0000313" key="2">
    <source>
        <dbReference type="EMBL" id="KAB5579421.1"/>
    </source>
</evidence>
<keyword evidence="3" id="KW-1185">Reference proteome</keyword>
<name>A0A5N5PKC1_PANHP</name>
<proteinExistence type="predicted"/>
<dbReference type="EMBL" id="VFJC01000005">
    <property type="protein sequence ID" value="KAB5579421.1"/>
    <property type="molecule type" value="Genomic_DNA"/>
</dbReference>
<dbReference type="AlphaFoldDB" id="A0A5N5PKC1"/>
<evidence type="ECO:0008006" key="4">
    <source>
        <dbReference type="Google" id="ProtNLM"/>
    </source>
</evidence>
<accession>A0A5N5PKC1</accession>
<evidence type="ECO:0000313" key="3">
    <source>
        <dbReference type="Proteomes" id="UP000327468"/>
    </source>
</evidence>
<dbReference type="Proteomes" id="UP000327468">
    <property type="component" value="Chromosome 4"/>
</dbReference>
<comment type="caution">
    <text evidence="2">The sequence shown here is derived from an EMBL/GenBank/DDBJ whole genome shotgun (WGS) entry which is preliminary data.</text>
</comment>
<keyword evidence="1" id="KW-1133">Transmembrane helix</keyword>
<keyword evidence="1" id="KW-0812">Transmembrane</keyword>
<protein>
    <recommendedName>
        <fullName evidence="4">Collagen alpha-1(XXV) chain</fullName>
    </recommendedName>
</protein>
<feature type="transmembrane region" description="Helical" evidence="1">
    <location>
        <begin position="35"/>
        <end position="53"/>
    </location>
</feature>
<keyword evidence="1" id="KW-0472">Membrane</keyword>